<dbReference type="Proteomes" id="UP001218218">
    <property type="component" value="Unassembled WGS sequence"/>
</dbReference>
<dbReference type="AlphaFoldDB" id="A0AAD7ESU5"/>
<name>A0AAD7ESU5_9AGAR</name>
<sequence length="217" mass="23827">MDAASDAVPPTTHDIPHTNRLRMMRSMRKITAVLGETPVVETTSPAPQLLAPSNSNSSPKRGFFFRASSSLSSLALPFQKSESSSHTPEPRPSLVLRLPDTYTFELLPSLLLPSLSPTLISPSSPPEAEPGRRRLCLAEVSRTLGETVPPELIFTAEPDVKRRRRASTLVLPESALEHQSDQACDVVHHADDWTGEWRGAVGNMEDVVHKLRGLRVK</sequence>
<protein>
    <submittedName>
        <fullName evidence="1">Uncharacterized protein</fullName>
    </submittedName>
</protein>
<keyword evidence="2" id="KW-1185">Reference proteome</keyword>
<reference evidence="1" key="1">
    <citation type="submission" date="2023-03" db="EMBL/GenBank/DDBJ databases">
        <title>Massive genome expansion in bonnet fungi (Mycena s.s.) driven by repeated elements and novel gene families across ecological guilds.</title>
        <authorList>
            <consortium name="Lawrence Berkeley National Laboratory"/>
            <person name="Harder C.B."/>
            <person name="Miyauchi S."/>
            <person name="Viragh M."/>
            <person name="Kuo A."/>
            <person name="Thoen E."/>
            <person name="Andreopoulos B."/>
            <person name="Lu D."/>
            <person name="Skrede I."/>
            <person name="Drula E."/>
            <person name="Henrissat B."/>
            <person name="Morin E."/>
            <person name="Kohler A."/>
            <person name="Barry K."/>
            <person name="LaButti K."/>
            <person name="Morin E."/>
            <person name="Salamov A."/>
            <person name="Lipzen A."/>
            <person name="Mereny Z."/>
            <person name="Hegedus B."/>
            <person name="Baldrian P."/>
            <person name="Stursova M."/>
            <person name="Weitz H."/>
            <person name="Taylor A."/>
            <person name="Grigoriev I.V."/>
            <person name="Nagy L.G."/>
            <person name="Martin F."/>
            <person name="Kauserud H."/>
        </authorList>
    </citation>
    <scope>NUCLEOTIDE SEQUENCE</scope>
    <source>
        <strain evidence="1">CBHHK002</strain>
    </source>
</reference>
<accession>A0AAD7ESU5</accession>
<dbReference type="EMBL" id="JARIHO010000018">
    <property type="protein sequence ID" value="KAJ7348139.1"/>
    <property type="molecule type" value="Genomic_DNA"/>
</dbReference>
<comment type="caution">
    <text evidence="1">The sequence shown here is derived from an EMBL/GenBank/DDBJ whole genome shotgun (WGS) entry which is preliminary data.</text>
</comment>
<gene>
    <name evidence="1" type="ORF">DFH08DRAFT_1080249</name>
</gene>
<proteinExistence type="predicted"/>
<evidence type="ECO:0000313" key="1">
    <source>
        <dbReference type="EMBL" id="KAJ7348139.1"/>
    </source>
</evidence>
<organism evidence="1 2">
    <name type="scientific">Mycena albidolilacea</name>
    <dbReference type="NCBI Taxonomy" id="1033008"/>
    <lineage>
        <taxon>Eukaryota</taxon>
        <taxon>Fungi</taxon>
        <taxon>Dikarya</taxon>
        <taxon>Basidiomycota</taxon>
        <taxon>Agaricomycotina</taxon>
        <taxon>Agaricomycetes</taxon>
        <taxon>Agaricomycetidae</taxon>
        <taxon>Agaricales</taxon>
        <taxon>Marasmiineae</taxon>
        <taxon>Mycenaceae</taxon>
        <taxon>Mycena</taxon>
    </lineage>
</organism>
<evidence type="ECO:0000313" key="2">
    <source>
        <dbReference type="Proteomes" id="UP001218218"/>
    </source>
</evidence>